<evidence type="ECO:0000313" key="1">
    <source>
        <dbReference type="EMBL" id="GCB29927.1"/>
    </source>
</evidence>
<gene>
    <name evidence="1" type="ORF">KGMB03357_15880</name>
</gene>
<proteinExistence type="predicted"/>
<organism evidence="1 2">
    <name type="scientific">Anaerotignum faecicola</name>
    <dbReference type="NCBI Taxonomy" id="2358141"/>
    <lineage>
        <taxon>Bacteria</taxon>
        <taxon>Bacillati</taxon>
        <taxon>Bacillota</taxon>
        <taxon>Clostridia</taxon>
        <taxon>Lachnospirales</taxon>
        <taxon>Anaerotignaceae</taxon>
        <taxon>Anaerotignum</taxon>
    </lineage>
</organism>
<protein>
    <submittedName>
        <fullName evidence="1">Uncharacterized protein</fullName>
    </submittedName>
</protein>
<reference evidence="1 2" key="1">
    <citation type="submission" date="2018-10" db="EMBL/GenBank/DDBJ databases">
        <title>Draft Genome Sequence of Anaerotignum sp. KCTC 15736.</title>
        <authorList>
            <person name="Choi S.H."/>
            <person name="Kim J.S."/>
            <person name="Kang S.W."/>
            <person name="Lee J.S."/>
            <person name="Park S.H."/>
        </authorList>
    </citation>
    <scope>NUCLEOTIDE SEQUENCE [LARGE SCALE GENOMIC DNA]</scope>
    <source>
        <strain evidence="1 2">KCTC 15736</strain>
    </source>
</reference>
<accession>A0A401LEC8</accession>
<sequence length="212" mass="24619">MNRLLFRQRLNHLREDALRFQNTLCAYETTDAVRYPENFERLSLDMARQAESIACSTRNIVSIFQMNGREQVQSCAAEAQGITVKEKSYGYEVILPHLMPKRNHRNHTVFLLEPLTYALKEFTAAHPICRLEYALIWFIYEYTEDTPIHCIRDYDNIETKEVLDIINSFFLLDDGGAFCELHYSTRRGNRNGTRVIISSDIGLVSCQKINGN</sequence>
<dbReference type="EMBL" id="BHVZ01000004">
    <property type="protein sequence ID" value="GCB29927.1"/>
    <property type="molecule type" value="Genomic_DNA"/>
</dbReference>
<dbReference type="OrthoDB" id="1895026at2"/>
<keyword evidence="2" id="KW-1185">Reference proteome</keyword>
<name>A0A401LEC8_9FIRM</name>
<evidence type="ECO:0000313" key="2">
    <source>
        <dbReference type="Proteomes" id="UP000287361"/>
    </source>
</evidence>
<dbReference type="Proteomes" id="UP000287361">
    <property type="component" value="Unassembled WGS sequence"/>
</dbReference>
<comment type="caution">
    <text evidence="1">The sequence shown here is derived from an EMBL/GenBank/DDBJ whole genome shotgun (WGS) entry which is preliminary data.</text>
</comment>
<dbReference type="InterPro" id="IPR046082">
    <property type="entry name" value="DUF6100"/>
</dbReference>
<dbReference type="Pfam" id="PF19595">
    <property type="entry name" value="DUF6100"/>
    <property type="match status" value="1"/>
</dbReference>
<dbReference type="AlphaFoldDB" id="A0A401LEC8"/>